<dbReference type="PANTHER" id="PTHR43677:SF4">
    <property type="entry name" value="QUINONE OXIDOREDUCTASE-LIKE PROTEIN 2"/>
    <property type="match status" value="1"/>
</dbReference>
<dbReference type="CDD" id="cd08241">
    <property type="entry name" value="QOR1"/>
    <property type="match status" value="1"/>
</dbReference>
<dbReference type="RefSeq" id="WP_128640361.1">
    <property type="nucleotide sequence ID" value="NZ_CP008947.1"/>
</dbReference>
<dbReference type="Proteomes" id="UP000028488">
    <property type="component" value="Chromosome"/>
</dbReference>
<gene>
    <name evidence="2" type="ORF">EP51_21780</name>
</gene>
<evidence type="ECO:0000259" key="1">
    <source>
        <dbReference type="SMART" id="SM00829"/>
    </source>
</evidence>
<dbReference type="InterPro" id="IPR013149">
    <property type="entry name" value="ADH-like_C"/>
</dbReference>
<proteinExistence type="predicted"/>
<dbReference type="Pfam" id="PF08240">
    <property type="entry name" value="ADH_N"/>
    <property type="match status" value="1"/>
</dbReference>
<dbReference type="Gene3D" id="3.40.50.720">
    <property type="entry name" value="NAD(P)-binding Rossmann-like Domain"/>
    <property type="match status" value="1"/>
</dbReference>
<dbReference type="InterPro" id="IPR011032">
    <property type="entry name" value="GroES-like_sf"/>
</dbReference>
<dbReference type="SMART" id="SM00829">
    <property type="entry name" value="PKS_ER"/>
    <property type="match status" value="1"/>
</dbReference>
<name>A0A076EUQ6_RHOOP</name>
<dbReference type="InterPro" id="IPR013154">
    <property type="entry name" value="ADH-like_N"/>
</dbReference>
<feature type="domain" description="Enoyl reductase (ER)" evidence="1">
    <location>
        <begin position="10"/>
        <end position="318"/>
    </location>
</feature>
<protein>
    <submittedName>
        <fullName evidence="2">NADPH:quinone oxidoreductase</fullName>
    </submittedName>
</protein>
<reference evidence="2 3" key="1">
    <citation type="submission" date="2014-07" db="EMBL/GenBank/DDBJ databases">
        <title>Genome Sequence of Rhodococcus opacus Strain R7, a Biodegrader of Mono- and Polycyclic Aromatic Hydrocarbons.</title>
        <authorList>
            <person name="Di Gennaro P."/>
            <person name="Zampolli J."/>
            <person name="Presti I."/>
            <person name="Cappelletti M."/>
            <person name="D'Ursi P."/>
            <person name="Orro A."/>
            <person name="Mezzelani A."/>
            <person name="Milanesi L."/>
        </authorList>
    </citation>
    <scope>NUCLEOTIDE SEQUENCE [LARGE SCALE GENOMIC DNA]</scope>
    <source>
        <strain evidence="2 3">R7</strain>
    </source>
</reference>
<dbReference type="eggNOG" id="COG0604">
    <property type="taxonomic scope" value="Bacteria"/>
</dbReference>
<dbReference type="Pfam" id="PF00107">
    <property type="entry name" value="ADH_zinc_N"/>
    <property type="match status" value="1"/>
</dbReference>
<sequence>MYAQQLTIASGPAGVQLAEIDEPDGTGLVVVDLHTAGVSFPDLLQTTGSYQIVRELPFVLGVEGAGVVRSAPADSGLRAGQRVAVLASDGAWQQTVAVEPDSVFPLPDSVSLEAGAGFLMNYLTVHFALDERARYRTGETVLVHGAAGGVGVAGLQVAAALGLETIAVVSTEEKAGIAKANRADHVVLVDGWKDRVRDLTGGRGVDIILDPVGGDRFTDSLRSLAPNGRLVVLGFTGGEIPTVKVNRLLLRNISVLGAGWGEYARTNPGYTNRQWAALSPLVESGALRITEPTVYSFEHAVDALRTLETRSATGKIALSVRPS</sequence>
<organism evidence="2 3">
    <name type="scientific">Rhodococcus opacus</name>
    <name type="common">Nocardia opaca</name>
    <dbReference type="NCBI Taxonomy" id="37919"/>
    <lineage>
        <taxon>Bacteria</taxon>
        <taxon>Bacillati</taxon>
        <taxon>Actinomycetota</taxon>
        <taxon>Actinomycetes</taxon>
        <taxon>Mycobacteriales</taxon>
        <taxon>Nocardiaceae</taxon>
        <taxon>Rhodococcus</taxon>
    </lineage>
</organism>
<dbReference type="InterPro" id="IPR051397">
    <property type="entry name" value="Zn-ADH-like_protein"/>
</dbReference>
<dbReference type="InterPro" id="IPR020843">
    <property type="entry name" value="ER"/>
</dbReference>
<dbReference type="SUPFAM" id="SSF51735">
    <property type="entry name" value="NAD(P)-binding Rossmann-fold domains"/>
    <property type="match status" value="1"/>
</dbReference>
<evidence type="ECO:0000313" key="2">
    <source>
        <dbReference type="EMBL" id="AII07144.1"/>
    </source>
</evidence>
<dbReference type="EMBL" id="CP008947">
    <property type="protein sequence ID" value="AII07144.1"/>
    <property type="molecule type" value="Genomic_DNA"/>
</dbReference>
<dbReference type="AlphaFoldDB" id="A0A076EUQ6"/>
<dbReference type="Gene3D" id="3.90.180.10">
    <property type="entry name" value="Medium-chain alcohol dehydrogenases, catalytic domain"/>
    <property type="match status" value="1"/>
</dbReference>
<dbReference type="GO" id="GO:0016491">
    <property type="term" value="F:oxidoreductase activity"/>
    <property type="evidence" value="ECO:0007669"/>
    <property type="project" value="InterPro"/>
</dbReference>
<dbReference type="InterPro" id="IPR036291">
    <property type="entry name" value="NAD(P)-bd_dom_sf"/>
</dbReference>
<dbReference type="SUPFAM" id="SSF50129">
    <property type="entry name" value="GroES-like"/>
    <property type="match status" value="1"/>
</dbReference>
<accession>A0A076EUQ6</accession>
<dbReference type="PANTHER" id="PTHR43677">
    <property type="entry name" value="SHORT-CHAIN DEHYDROGENASE/REDUCTASE"/>
    <property type="match status" value="1"/>
</dbReference>
<evidence type="ECO:0000313" key="3">
    <source>
        <dbReference type="Proteomes" id="UP000028488"/>
    </source>
</evidence>